<dbReference type="SUPFAM" id="SSF52922">
    <property type="entry name" value="TK C-terminal domain-like"/>
    <property type="match status" value="1"/>
</dbReference>
<sequence>TSRTGGVGSAVALALADAGVDLPVRTFGIPPQFLAHAKRGEVLADIGLTPVEIAGRVSAALARTTAPAAARAFEISEENHL</sequence>
<evidence type="ECO:0000313" key="2">
    <source>
        <dbReference type="Proteomes" id="UP000037020"/>
    </source>
</evidence>
<reference evidence="1 2" key="1">
    <citation type="submission" date="2015-07" db="EMBL/GenBank/DDBJ databases">
        <authorList>
            <person name="Ju K.-S."/>
            <person name="Doroghazi J.R."/>
            <person name="Metcalf W.W."/>
        </authorList>
    </citation>
    <scope>NUCLEOTIDE SEQUENCE [LARGE SCALE GENOMIC DNA]</scope>
    <source>
        <strain evidence="1 2">NRRL B-3589</strain>
    </source>
</reference>
<protein>
    <recommendedName>
        <fullName evidence="3">1-deoxy-D-xylulose-5-phosphate synthase</fullName>
    </recommendedName>
</protein>
<dbReference type="EMBL" id="LGUT01000652">
    <property type="protein sequence ID" value="KOG90568.1"/>
    <property type="molecule type" value="Genomic_DNA"/>
</dbReference>
<dbReference type="InterPro" id="IPR009014">
    <property type="entry name" value="Transketo_C/PFOR_II"/>
</dbReference>
<dbReference type="Gene3D" id="3.40.50.920">
    <property type="match status" value="1"/>
</dbReference>
<evidence type="ECO:0000313" key="1">
    <source>
        <dbReference type="EMBL" id="KOG90568.1"/>
    </source>
</evidence>
<keyword evidence="2" id="KW-1185">Reference proteome</keyword>
<dbReference type="Proteomes" id="UP000037020">
    <property type="component" value="Unassembled WGS sequence"/>
</dbReference>
<name>A0ABR5JB84_9ACTN</name>
<organism evidence="1 2">
    <name type="scientific">Streptomyces varsoviensis</name>
    <dbReference type="NCBI Taxonomy" id="67373"/>
    <lineage>
        <taxon>Bacteria</taxon>
        <taxon>Bacillati</taxon>
        <taxon>Actinomycetota</taxon>
        <taxon>Actinomycetes</taxon>
        <taxon>Kitasatosporales</taxon>
        <taxon>Streptomycetaceae</taxon>
        <taxon>Streptomyces</taxon>
    </lineage>
</organism>
<evidence type="ECO:0008006" key="3">
    <source>
        <dbReference type="Google" id="ProtNLM"/>
    </source>
</evidence>
<comment type="caution">
    <text evidence="1">The sequence shown here is derived from an EMBL/GenBank/DDBJ whole genome shotgun (WGS) entry which is preliminary data.</text>
</comment>
<proteinExistence type="predicted"/>
<accession>A0ABR5JB84</accession>
<feature type="non-terminal residue" evidence="1">
    <location>
        <position position="1"/>
    </location>
</feature>
<gene>
    <name evidence="1" type="ORF">ADK38_07955</name>
</gene>